<evidence type="ECO:0000313" key="7">
    <source>
        <dbReference type="EMBL" id="AXF85857.1"/>
    </source>
</evidence>
<protein>
    <submittedName>
        <fullName evidence="7">Disulfide bond formation protein B</fullName>
    </submittedName>
</protein>
<accession>A0A345DBW9</accession>
<dbReference type="Pfam" id="PF02600">
    <property type="entry name" value="DsbB"/>
    <property type="match status" value="1"/>
</dbReference>
<evidence type="ECO:0000313" key="8">
    <source>
        <dbReference type="Proteomes" id="UP000252182"/>
    </source>
</evidence>
<dbReference type="InterPro" id="IPR003752">
    <property type="entry name" value="DiS_bond_form_DsbB/BdbC"/>
</dbReference>
<dbReference type="Gene3D" id="1.20.1550.10">
    <property type="entry name" value="DsbB-like"/>
    <property type="match status" value="1"/>
</dbReference>
<dbReference type="PANTHER" id="PTHR36570">
    <property type="entry name" value="DISULFIDE BOND FORMATION PROTEIN B"/>
    <property type="match status" value="1"/>
</dbReference>
<dbReference type="OrthoDB" id="3711263at2"/>
<dbReference type="EMBL" id="CP031124">
    <property type="protein sequence ID" value="AXF85857.1"/>
    <property type="molecule type" value="Genomic_DNA"/>
</dbReference>
<evidence type="ECO:0000256" key="1">
    <source>
        <dbReference type="ARBA" id="ARBA00004651"/>
    </source>
</evidence>
<comment type="subcellular location">
    <subcellularLocation>
        <location evidence="1">Cell membrane</location>
        <topology evidence="1">Multi-pass membrane protein</topology>
    </subcellularLocation>
</comment>
<feature type="transmembrane region" description="Helical" evidence="6">
    <location>
        <begin position="147"/>
        <end position="167"/>
    </location>
</feature>
<feature type="transmembrane region" description="Helical" evidence="6">
    <location>
        <begin position="52"/>
        <end position="70"/>
    </location>
</feature>
<proteinExistence type="predicted"/>
<dbReference type="PANTHER" id="PTHR36570:SF3">
    <property type="entry name" value="DISULFIDE BOND FORMATION PROTEIN B"/>
    <property type="match status" value="1"/>
</dbReference>
<keyword evidence="5 6" id="KW-0472">Membrane</keyword>
<reference evidence="8" key="1">
    <citation type="submission" date="2018-07" db="EMBL/GenBank/DDBJ databases">
        <authorList>
            <person name="Kim H."/>
        </authorList>
    </citation>
    <scope>NUCLEOTIDE SEQUENCE [LARGE SCALE GENOMIC DNA]</scope>
    <source>
        <strain evidence="8">F02</strain>
    </source>
</reference>
<keyword evidence="4 6" id="KW-1133">Transmembrane helix</keyword>
<evidence type="ECO:0000256" key="5">
    <source>
        <dbReference type="ARBA" id="ARBA00023136"/>
    </source>
</evidence>
<feature type="transmembrane region" description="Helical" evidence="6">
    <location>
        <begin position="77"/>
        <end position="96"/>
    </location>
</feature>
<dbReference type="GO" id="GO:0005886">
    <property type="term" value="C:plasma membrane"/>
    <property type="evidence" value="ECO:0007669"/>
    <property type="project" value="UniProtKB-SubCell"/>
</dbReference>
<keyword evidence="8" id="KW-1185">Reference proteome</keyword>
<dbReference type="SUPFAM" id="SSF158442">
    <property type="entry name" value="DsbB-like"/>
    <property type="match status" value="1"/>
</dbReference>
<dbReference type="NCBIfam" id="NF002552">
    <property type="entry name" value="PRK02110.1"/>
    <property type="match status" value="1"/>
</dbReference>
<dbReference type="RefSeq" id="WP_114563007.1">
    <property type="nucleotide sequence ID" value="NZ_CP031124.1"/>
</dbReference>
<dbReference type="InterPro" id="IPR023380">
    <property type="entry name" value="DsbB-like_sf"/>
</dbReference>
<dbReference type="GO" id="GO:0015035">
    <property type="term" value="F:protein-disulfide reductase activity"/>
    <property type="evidence" value="ECO:0007669"/>
    <property type="project" value="InterPro"/>
</dbReference>
<dbReference type="KEGG" id="hyf:DTO96_101597"/>
<keyword evidence="3 6" id="KW-0812">Transmembrane</keyword>
<evidence type="ECO:0000256" key="3">
    <source>
        <dbReference type="ARBA" id="ARBA00022692"/>
    </source>
</evidence>
<dbReference type="InterPro" id="IPR050183">
    <property type="entry name" value="DsbB"/>
</dbReference>
<sequence length="169" mass="18751">MNKTLKSKNIFTPRASTYRFSYALVFLLSVAALGAAWYLQNIKDLAPCPLCIMQRFGFWALAIFSLVGLIQGTLSKPMNVIAAFTGCCAVGVAAYHNWKLMQPKFECGIDPVQNFVNDLPTAHWWPDMFMATGMCGAKLPLVLGLGIPQWSLLVLLSLTLIFVWRCLKG</sequence>
<feature type="transmembrane region" description="Helical" evidence="6">
    <location>
        <begin position="20"/>
        <end position="40"/>
    </location>
</feature>
<dbReference type="Proteomes" id="UP000252182">
    <property type="component" value="Chromosome"/>
</dbReference>
<keyword evidence="2" id="KW-1003">Cell membrane</keyword>
<organism evidence="7 8">
    <name type="scientific">Ephemeroptericola cinctiostellae</name>
    <dbReference type="NCBI Taxonomy" id="2268024"/>
    <lineage>
        <taxon>Bacteria</taxon>
        <taxon>Pseudomonadati</taxon>
        <taxon>Pseudomonadota</taxon>
        <taxon>Betaproteobacteria</taxon>
        <taxon>Burkholderiales</taxon>
        <taxon>Burkholderiaceae</taxon>
        <taxon>Ephemeroptericola</taxon>
    </lineage>
</organism>
<evidence type="ECO:0000256" key="6">
    <source>
        <dbReference type="SAM" id="Phobius"/>
    </source>
</evidence>
<dbReference type="GO" id="GO:0006457">
    <property type="term" value="P:protein folding"/>
    <property type="evidence" value="ECO:0007669"/>
    <property type="project" value="InterPro"/>
</dbReference>
<dbReference type="AlphaFoldDB" id="A0A345DBW9"/>
<gene>
    <name evidence="7" type="primary">dsbB</name>
    <name evidence="7" type="ORF">DTO96_101597</name>
</gene>
<evidence type="ECO:0000256" key="2">
    <source>
        <dbReference type="ARBA" id="ARBA00022475"/>
    </source>
</evidence>
<evidence type="ECO:0000256" key="4">
    <source>
        <dbReference type="ARBA" id="ARBA00022989"/>
    </source>
</evidence>
<name>A0A345DBW9_9BURK</name>